<comment type="caution">
    <text evidence="1">The sequence shown here is derived from an EMBL/GenBank/DDBJ whole genome shotgun (WGS) entry which is preliminary data.</text>
</comment>
<dbReference type="Proteomes" id="UP000027153">
    <property type="component" value="Unassembled WGS sequence"/>
</dbReference>
<proteinExistence type="predicted"/>
<evidence type="ECO:0000313" key="2">
    <source>
        <dbReference type="Proteomes" id="UP000027153"/>
    </source>
</evidence>
<gene>
    <name evidence="1" type="ORF">ANME2D_01791</name>
</gene>
<keyword evidence="2" id="KW-1185">Reference proteome</keyword>
<organism evidence="1 2">
    <name type="scientific">Candidatus Methanoperedens nitratireducens</name>
    <dbReference type="NCBI Taxonomy" id="1392998"/>
    <lineage>
        <taxon>Archaea</taxon>
        <taxon>Methanobacteriati</taxon>
        <taxon>Methanobacteriota</taxon>
        <taxon>Stenosarchaea group</taxon>
        <taxon>Methanomicrobia</taxon>
        <taxon>Methanosarcinales</taxon>
        <taxon>ANME-2 cluster</taxon>
        <taxon>Candidatus Methanoperedentaceae</taxon>
        <taxon>Candidatus Methanoperedens</taxon>
    </lineage>
</organism>
<protein>
    <submittedName>
        <fullName evidence="1">Uncharacterized protein</fullName>
    </submittedName>
</protein>
<evidence type="ECO:0000313" key="1">
    <source>
        <dbReference type="EMBL" id="KCZ71737.1"/>
    </source>
</evidence>
<sequence length="93" mass="11167">MTFVPFYIFIKSRMFRNYRKFSIKKLIKLSPYDIFFDYISDKGGIYPYQKRVSLAQELWREFNIGQSFIFDDGCKKGKEGYSYSTLFSSAFKK</sequence>
<dbReference type="EMBL" id="JMIY01000004">
    <property type="protein sequence ID" value="KCZ71737.1"/>
    <property type="molecule type" value="Genomic_DNA"/>
</dbReference>
<accession>A0A062V2Y7</accession>
<dbReference type="AlphaFoldDB" id="A0A062V2Y7"/>
<name>A0A062V2Y7_9EURY</name>
<dbReference type="RefSeq" id="WP_048090704.1">
    <property type="nucleotide sequence ID" value="NZ_JMIY01000004.1"/>
</dbReference>
<reference evidence="1 2" key="1">
    <citation type="journal article" date="2013" name="Nature">
        <title>Anaerobic oxidation of methane coupled to nitrate reduction in a novel archaeal lineage.</title>
        <authorList>
            <person name="Haroon M.F."/>
            <person name="Hu S."/>
            <person name="Shi Y."/>
            <person name="Imelfort M."/>
            <person name="Keller J."/>
            <person name="Hugenholtz P."/>
            <person name="Yuan Z."/>
            <person name="Tyson G.W."/>
        </authorList>
    </citation>
    <scope>NUCLEOTIDE SEQUENCE [LARGE SCALE GENOMIC DNA]</scope>
    <source>
        <strain evidence="1 2">ANME-2d</strain>
    </source>
</reference>